<comment type="similarity">
    <text evidence="1 4">Belongs to the eukaryotic RPB7/RPC8 RNA polymerase subunit family.</text>
</comment>
<evidence type="ECO:0000256" key="2">
    <source>
        <dbReference type="ARBA" id="ARBA00022478"/>
    </source>
</evidence>
<dbReference type="Proteomes" id="UP000789941">
    <property type="component" value="Unassembled WGS sequence"/>
</dbReference>
<dbReference type="Pfam" id="PF00575">
    <property type="entry name" value="S1"/>
    <property type="match status" value="1"/>
</dbReference>
<dbReference type="InterPro" id="IPR012340">
    <property type="entry name" value="NA-bd_OB-fold"/>
</dbReference>
<sequence>MYYIKTIEDRIRVPPAMFGSELEDAVQAILRERYEGRIYKDLGIILSVNNPKVVSDGMIIPGDSGAYYSVQYDALCFYPMVNEVYKAEIKEIVEFGAFASIGPFQGLLHVSQIDKEKFYYDKKAKTLSSKVLKKAIKKSDDVIVKVSTVSMKSTSSDTKIGLTMRPDGLGRPEWLEAKAAPKKEKKKEKGEEK</sequence>
<proteinExistence type="inferred from homology"/>
<dbReference type="InterPro" id="IPR003029">
    <property type="entry name" value="S1_domain"/>
</dbReference>
<dbReference type="GO" id="GO:0000428">
    <property type="term" value="C:DNA-directed RNA polymerase complex"/>
    <property type="evidence" value="ECO:0007669"/>
    <property type="project" value="UniProtKB-KW"/>
</dbReference>
<keyword evidence="4 7" id="KW-0808">Transferase</keyword>
<protein>
    <recommendedName>
        <fullName evidence="4">DNA-directed RNA polymerase subunit Rpo7</fullName>
        <ecNumber evidence="4">2.7.7.6</ecNumber>
    </recommendedName>
    <alternativeName>
        <fullName evidence="4">DNA-directed RNA polymerase subunit E</fullName>
    </alternativeName>
</protein>
<evidence type="ECO:0000313" key="8">
    <source>
        <dbReference type="Proteomes" id="UP000789941"/>
    </source>
</evidence>
<dbReference type="Gene3D" id="2.40.50.140">
    <property type="entry name" value="Nucleic acid-binding proteins"/>
    <property type="match status" value="1"/>
</dbReference>
<evidence type="ECO:0000256" key="1">
    <source>
        <dbReference type="ARBA" id="ARBA00009307"/>
    </source>
</evidence>
<dbReference type="GO" id="GO:0003899">
    <property type="term" value="F:DNA-directed RNA polymerase activity"/>
    <property type="evidence" value="ECO:0007669"/>
    <property type="project" value="UniProtKB-UniRule"/>
</dbReference>
<dbReference type="CDD" id="cd04331">
    <property type="entry name" value="RNAP_E_N"/>
    <property type="match status" value="1"/>
</dbReference>
<comment type="function">
    <text evidence="4">DNA-dependent RNA polymerase (RNAP) catalyzes the transcription of DNA into RNA using the four ribonucleoside triphosphates as substrates.</text>
</comment>
<reference evidence="7 8" key="1">
    <citation type="submission" date="2019-08" db="EMBL/GenBank/DDBJ databases">
        <authorList>
            <person name="Vazquez-Campos X."/>
        </authorList>
    </citation>
    <scope>NUCLEOTIDE SEQUENCE [LARGE SCALE GENOMIC DNA]</scope>
    <source>
        <strain evidence="7">LFW-283_2</strain>
    </source>
</reference>
<dbReference type="SUPFAM" id="SSF50249">
    <property type="entry name" value="Nucleic acid-binding proteins"/>
    <property type="match status" value="1"/>
</dbReference>
<dbReference type="NCBIfam" id="NF006333">
    <property type="entry name" value="PRK08563.1"/>
    <property type="match status" value="1"/>
</dbReference>
<keyword evidence="4 7" id="KW-0548">Nucleotidyltransferase</keyword>
<dbReference type="InterPro" id="IPR005576">
    <property type="entry name" value="Rpb7-like_N"/>
</dbReference>
<keyword evidence="4" id="KW-0963">Cytoplasm</keyword>
<dbReference type="SUPFAM" id="SSF88798">
    <property type="entry name" value="N-terminal, heterodimerisation domain of RBP7 (RpoE)"/>
    <property type="match status" value="1"/>
</dbReference>
<dbReference type="InterPro" id="IPR004519">
    <property type="entry name" value="RNAP_E/RPC8"/>
</dbReference>
<feature type="region of interest" description="Disordered" evidence="5">
    <location>
        <begin position="157"/>
        <end position="193"/>
    </location>
</feature>
<evidence type="ECO:0000256" key="3">
    <source>
        <dbReference type="ARBA" id="ARBA00023163"/>
    </source>
</evidence>
<dbReference type="GO" id="GO:0005737">
    <property type="term" value="C:cytoplasm"/>
    <property type="evidence" value="ECO:0007669"/>
    <property type="project" value="UniProtKB-SubCell"/>
</dbReference>
<comment type="subunit">
    <text evidence="4">Part of the RNA polymerase complex. Forms a stalk with Rpo4 that extends from the main structure.</text>
</comment>
<dbReference type="PANTHER" id="PTHR12709">
    <property type="entry name" value="DNA-DIRECTED RNA POLYMERASE II, III"/>
    <property type="match status" value="1"/>
</dbReference>
<dbReference type="HAMAP" id="MF_00865">
    <property type="entry name" value="RNApol_arch_Rpo7"/>
    <property type="match status" value="1"/>
</dbReference>
<dbReference type="EMBL" id="CABMJJ010000009">
    <property type="protein sequence ID" value="VVC04161.1"/>
    <property type="molecule type" value="Genomic_DNA"/>
</dbReference>
<dbReference type="Gene3D" id="3.30.1490.120">
    <property type="entry name" value="RNA polymerase Rpb7-like, N-terminal domain"/>
    <property type="match status" value="1"/>
</dbReference>
<dbReference type="NCBIfam" id="TIGR00448">
    <property type="entry name" value="rpoE"/>
    <property type="match status" value="1"/>
</dbReference>
<dbReference type="SMART" id="SM00316">
    <property type="entry name" value="S1"/>
    <property type="match status" value="1"/>
</dbReference>
<comment type="catalytic activity">
    <reaction evidence="4">
        <text>RNA(n) + a ribonucleoside 5'-triphosphate = RNA(n+1) + diphosphate</text>
        <dbReference type="Rhea" id="RHEA:21248"/>
        <dbReference type="Rhea" id="RHEA-COMP:14527"/>
        <dbReference type="Rhea" id="RHEA-COMP:17342"/>
        <dbReference type="ChEBI" id="CHEBI:33019"/>
        <dbReference type="ChEBI" id="CHEBI:61557"/>
        <dbReference type="ChEBI" id="CHEBI:140395"/>
        <dbReference type="EC" id="2.7.7.6"/>
    </reaction>
</comment>
<evidence type="ECO:0000256" key="5">
    <source>
        <dbReference type="SAM" id="MobiDB-lite"/>
    </source>
</evidence>
<feature type="domain" description="S1 motif" evidence="6">
    <location>
        <begin position="82"/>
        <end position="165"/>
    </location>
</feature>
<dbReference type="PROSITE" id="PS50126">
    <property type="entry name" value="S1"/>
    <property type="match status" value="1"/>
</dbReference>
<evidence type="ECO:0000259" key="6">
    <source>
        <dbReference type="PROSITE" id="PS50126"/>
    </source>
</evidence>
<dbReference type="PANTHER" id="PTHR12709:SF4">
    <property type="entry name" value="DNA-DIRECTED RNA POLYMERASE II SUBUNIT RPB7"/>
    <property type="match status" value="1"/>
</dbReference>
<feature type="compositionally biased region" description="Basic and acidic residues" evidence="5">
    <location>
        <begin position="168"/>
        <end position="193"/>
    </location>
</feature>
<keyword evidence="3 4" id="KW-0804">Transcription</keyword>
<comment type="subcellular location">
    <subcellularLocation>
        <location evidence="4">Cytoplasm</location>
    </subcellularLocation>
</comment>
<name>A0A5E4LRH1_9ARCH</name>
<dbReference type="GO" id="GO:0003677">
    <property type="term" value="F:DNA binding"/>
    <property type="evidence" value="ECO:0007669"/>
    <property type="project" value="InterPro"/>
</dbReference>
<comment type="caution">
    <text evidence="7">The sequence shown here is derived from an EMBL/GenBank/DDBJ whole genome shotgun (WGS) entry which is preliminary data.</text>
</comment>
<accession>A0A5E4LRH1</accession>
<evidence type="ECO:0000313" key="7">
    <source>
        <dbReference type="EMBL" id="VVC04161.1"/>
    </source>
</evidence>
<dbReference type="Pfam" id="PF03876">
    <property type="entry name" value="SHS2_Rpb7-N"/>
    <property type="match status" value="1"/>
</dbReference>
<dbReference type="AlphaFoldDB" id="A0A5E4LRH1"/>
<dbReference type="InterPro" id="IPR036898">
    <property type="entry name" value="RNA_pol_Rpb7-like_N_sf"/>
</dbReference>
<gene>
    <name evidence="7" type="primary">rpoE1</name>
    <name evidence="4" type="synonym">rpo7</name>
    <name evidence="4" type="synonym">rpoE</name>
    <name evidence="7" type="ORF">LFW2832_00773</name>
</gene>
<dbReference type="GO" id="GO:0006352">
    <property type="term" value="P:DNA-templated transcription initiation"/>
    <property type="evidence" value="ECO:0007669"/>
    <property type="project" value="InterPro"/>
</dbReference>
<dbReference type="InterPro" id="IPR046399">
    <property type="entry name" value="RNApol_Rpo7"/>
</dbReference>
<dbReference type="InterPro" id="IPR045113">
    <property type="entry name" value="Rpb7-like"/>
</dbReference>
<comment type="domain">
    <text evidence="4">Forms 2 domains with an elongated structure; Rpo4 packs into the hinge region between the 2 domains.</text>
</comment>
<evidence type="ECO:0000256" key="4">
    <source>
        <dbReference type="HAMAP-Rule" id="MF_00865"/>
    </source>
</evidence>
<keyword evidence="2 4" id="KW-0240">DNA-directed RNA polymerase</keyword>
<organism evidence="7 8">
    <name type="scientific">Candidatus Bilamarchaeum dharawalense</name>
    <dbReference type="NCBI Taxonomy" id="2885759"/>
    <lineage>
        <taxon>Archaea</taxon>
        <taxon>Candidatus Micrarchaeota</taxon>
        <taxon>Candidatus Micrarchaeia</taxon>
        <taxon>Candidatus Anstonellales</taxon>
        <taxon>Candidatus Bilamarchaeaceae</taxon>
        <taxon>Candidatus Bilamarchaeum</taxon>
    </lineage>
</organism>
<dbReference type="EC" id="2.7.7.6" evidence="4"/>